<feature type="chain" id="PRO_5031232521" evidence="1">
    <location>
        <begin position="22"/>
        <end position="375"/>
    </location>
</feature>
<name>A0A7Y0Q8P5_9GAMM</name>
<evidence type="ECO:0000313" key="3">
    <source>
        <dbReference type="Proteomes" id="UP000568664"/>
    </source>
</evidence>
<evidence type="ECO:0000256" key="1">
    <source>
        <dbReference type="SAM" id="SignalP"/>
    </source>
</evidence>
<proteinExistence type="predicted"/>
<dbReference type="Proteomes" id="UP000568664">
    <property type="component" value="Unassembled WGS sequence"/>
</dbReference>
<evidence type="ECO:0000313" key="2">
    <source>
        <dbReference type="EMBL" id="NMP33122.1"/>
    </source>
</evidence>
<reference evidence="2 3" key="1">
    <citation type="submission" date="2020-04" db="EMBL/GenBank/DDBJ databases">
        <title>Thalassotalea sp. M1531, isolated from the surface of marine red alga.</title>
        <authorList>
            <person name="Pang L."/>
            <person name="Lu D.-C."/>
        </authorList>
    </citation>
    <scope>NUCLEOTIDE SEQUENCE [LARGE SCALE GENOMIC DNA]</scope>
    <source>
        <strain evidence="2 3">M1531</strain>
    </source>
</reference>
<keyword evidence="1" id="KW-0732">Signal</keyword>
<accession>A0A7Y0Q8P5</accession>
<gene>
    <name evidence="2" type="ORF">HII17_16305</name>
</gene>
<organism evidence="2 3">
    <name type="scientific">Thalassotalea algicola</name>
    <dbReference type="NCBI Taxonomy" id="2716224"/>
    <lineage>
        <taxon>Bacteria</taxon>
        <taxon>Pseudomonadati</taxon>
        <taxon>Pseudomonadota</taxon>
        <taxon>Gammaproteobacteria</taxon>
        <taxon>Alteromonadales</taxon>
        <taxon>Colwelliaceae</taxon>
        <taxon>Thalassotalea</taxon>
    </lineage>
</organism>
<dbReference type="RefSeq" id="WP_169076436.1">
    <property type="nucleotide sequence ID" value="NZ_JABBXH010000006.1"/>
</dbReference>
<dbReference type="EMBL" id="JABBXH010000006">
    <property type="protein sequence ID" value="NMP33122.1"/>
    <property type="molecule type" value="Genomic_DNA"/>
</dbReference>
<comment type="caution">
    <text evidence="2">The sequence shown here is derived from an EMBL/GenBank/DDBJ whole genome shotgun (WGS) entry which is preliminary data.</text>
</comment>
<keyword evidence="3" id="KW-1185">Reference proteome</keyword>
<dbReference type="Gene3D" id="2.180.10.10">
    <property type="entry name" value="RHS repeat-associated core"/>
    <property type="match status" value="1"/>
</dbReference>
<dbReference type="AlphaFoldDB" id="A0A7Y0Q8P5"/>
<feature type="signal peptide" evidence="1">
    <location>
        <begin position="1"/>
        <end position="21"/>
    </location>
</feature>
<sequence>MKKLLVALAIANTCMTSHAFAENEKHFRHIMFRETPFAPYRGIYPINEQKSEAVTHYEFKYDDKQRVTQITRKIDDHVIDSMGVWDSFIWFAPQVKISYLPGKEVHTYFNTKGEQISAHGAVWQAIYQLGTSGNRQSLEFFDKAGKAVESEWHVHRYEWRPSEDGHVFEKRFNLAGEQVTLRPEFKFHEVKLEYDNDGKLVFVRNFGTKHQPINNDSGAGIDRITYDLNGNFIRWQVYGKDGNPVEGNRPRVHLGEHLYDSKGNKIGLRGFDRFGKQIAFSWGALSHVYRYNEQGIQTETKSYKADGSFQEHFVYTFSEQGTRRTSLTALDADGNPTNDPRLKGAAKVTYQYDEQGRAEPSFFDYKGKELAVESE</sequence>
<protein>
    <submittedName>
        <fullName evidence="2">Uncharacterized protein</fullName>
    </submittedName>
</protein>